<evidence type="ECO:0000256" key="1">
    <source>
        <dbReference type="ARBA" id="ARBA00022801"/>
    </source>
</evidence>
<sequence length="221" mass="24785">MTFRPKFITFDCHGTMIYFDMAGAARDFYGEQLGPEKIETFIRDFSAYRLDEVLGAWKPYAEVVHNSLERTCKRNGVAFDPEIAVKIYERVPTWGPNADVPAGLAKIAPHIPLVALTNSMNSQIPHNIAKLGAPIAHVYTAEDAQAYKPQMKAFEYMLDQLGCGPEDVLHVSSSFRYDLMTAHDMGIKNKVWVNRGHEPANPYYGYTEIKDISELPAVVGL</sequence>
<name>A0A6L7G7F4_9RHOB</name>
<dbReference type="Gene3D" id="3.40.50.1000">
    <property type="entry name" value="HAD superfamily/HAD-like"/>
    <property type="match status" value="1"/>
</dbReference>
<dbReference type="InterPro" id="IPR036412">
    <property type="entry name" value="HAD-like_sf"/>
</dbReference>
<dbReference type="Proteomes" id="UP000477911">
    <property type="component" value="Unassembled WGS sequence"/>
</dbReference>
<dbReference type="InterPro" id="IPR041492">
    <property type="entry name" value="HAD_2"/>
</dbReference>
<dbReference type="Gene3D" id="1.10.150.750">
    <property type="match status" value="1"/>
</dbReference>
<dbReference type="SFLD" id="SFLDG01129">
    <property type="entry name" value="C1.5:_HAD__Beta-PGM__Phosphata"/>
    <property type="match status" value="1"/>
</dbReference>
<evidence type="ECO:0000313" key="2">
    <source>
        <dbReference type="EMBL" id="MXN18603.1"/>
    </source>
</evidence>
<dbReference type="RefSeq" id="WP_160894736.1">
    <property type="nucleotide sequence ID" value="NZ_WUMU01000014.1"/>
</dbReference>
<dbReference type="SFLD" id="SFLDS00003">
    <property type="entry name" value="Haloacid_Dehalogenase"/>
    <property type="match status" value="1"/>
</dbReference>
<gene>
    <name evidence="2" type="ORF">GR170_12205</name>
</gene>
<dbReference type="CDD" id="cd02588">
    <property type="entry name" value="HAD_L2-DEX"/>
    <property type="match status" value="1"/>
</dbReference>
<dbReference type="SUPFAM" id="SSF56784">
    <property type="entry name" value="HAD-like"/>
    <property type="match status" value="1"/>
</dbReference>
<protein>
    <submittedName>
        <fullName evidence="2">Haloacid dehalogenase type II</fullName>
    </submittedName>
</protein>
<keyword evidence="3" id="KW-1185">Reference proteome</keyword>
<dbReference type="EMBL" id="WUMU01000014">
    <property type="protein sequence ID" value="MXN18603.1"/>
    <property type="molecule type" value="Genomic_DNA"/>
</dbReference>
<dbReference type="GO" id="GO:0019120">
    <property type="term" value="F:hydrolase activity, acting on acid halide bonds, in C-halide compounds"/>
    <property type="evidence" value="ECO:0007669"/>
    <property type="project" value="InterPro"/>
</dbReference>
<dbReference type="InterPro" id="IPR023214">
    <property type="entry name" value="HAD_sf"/>
</dbReference>
<dbReference type="PANTHER" id="PTHR43316:SF9">
    <property type="entry name" value="ACID DEHALOGENASE, PUTATIVE (AFU_ORTHOLOGUE AFUA_6G14460)-RELATED"/>
    <property type="match status" value="1"/>
</dbReference>
<reference evidence="2 3" key="1">
    <citation type="submission" date="2019-12" db="EMBL/GenBank/DDBJ databases">
        <authorList>
            <person name="Li M."/>
        </authorList>
    </citation>
    <scope>NUCLEOTIDE SEQUENCE [LARGE SCALE GENOMIC DNA]</scope>
    <source>
        <strain evidence="2 3">GBMRC 2024</strain>
    </source>
</reference>
<dbReference type="InterPro" id="IPR006328">
    <property type="entry name" value="2-HAD"/>
</dbReference>
<dbReference type="Pfam" id="PF13419">
    <property type="entry name" value="HAD_2"/>
    <property type="match status" value="1"/>
</dbReference>
<organism evidence="2 3">
    <name type="scientific">Pseudooceanicola albus</name>
    <dbReference type="NCBI Taxonomy" id="2692189"/>
    <lineage>
        <taxon>Bacteria</taxon>
        <taxon>Pseudomonadati</taxon>
        <taxon>Pseudomonadota</taxon>
        <taxon>Alphaproteobacteria</taxon>
        <taxon>Rhodobacterales</taxon>
        <taxon>Paracoccaceae</taxon>
        <taxon>Pseudooceanicola</taxon>
    </lineage>
</organism>
<evidence type="ECO:0000313" key="3">
    <source>
        <dbReference type="Proteomes" id="UP000477911"/>
    </source>
</evidence>
<dbReference type="AlphaFoldDB" id="A0A6L7G7F4"/>
<keyword evidence="1" id="KW-0378">Hydrolase</keyword>
<dbReference type="InterPro" id="IPR051540">
    <property type="entry name" value="S-2-haloacid_dehalogenase"/>
</dbReference>
<dbReference type="PANTHER" id="PTHR43316">
    <property type="entry name" value="HYDROLASE, HALOACID DELAHOGENASE-RELATED"/>
    <property type="match status" value="1"/>
</dbReference>
<accession>A0A6L7G7F4</accession>
<comment type="caution">
    <text evidence="2">The sequence shown here is derived from an EMBL/GenBank/DDBJ whole genome shotgun (WGS) entry which is preliminary data.</text>
</comment>
<dbReference type="NCBIfam" id="TIGR01428">
    <property type="entry name" value="HAD_type_II"/>
    <property type="match status" value="1"/>
</dbReference>
<proteinExistence type="predicted"/>